<keyword evidence="5 6" id="KW-0472">Membrane</keyword>
<comment type="subcellular location">
    <subcellularLocation>
        <location evidence="1">Cell membrane</location>
    </subcellularLocation>
</comment>
<proteinExistence type="predicted"/>
<dbReference type="GO" id="GO:0005886">
    <property type="term" value="C:plasma membrane"/>
    <property type="evidence" value="ECO:0007669"/>
    <property type="project" value="UniProtKB-SubCell"/>
</dbReference>
<keyword evidence="2" id="KW-1003">Cell membrane</keyword>
<dbReference type="Pfam" id="PF13190">
    <property type="entry name" value="PDGLE"/>
    <property type="match status" value="1"/>
</dbReference>
<evidence type="ECO:0000259" key="7">
    <source>
        <dbReference type="Pfam" id="PF13190"/>
    </source>
</evidence>
<keyword evidence="3 6" id="KW-0812">Transmembrane</keyword>
<sequence>MNRDDDRDAGLDILDGVGAADRDSVRRRRRLGWFLVAGLLVALVLAGVVSNFASESPDGLDHAARVGCVFDVGGEIIAGTCMAQGETGHELAGSPFADYAFGATGLSGVIGVLATFVLGSGLIRLTLVAKS</sequence>
<evidence type="ECO:0000256" key="2">
    <source>
        <dbReference type="ARBA" id="ARBA00022475"/>
    </source>
</evidence>
<feature type="domain" description="PDGLE" evidence="7">
    <location>
        <begin position="33"/>
        <end position="125"/>
    </location>
</feature>
<organism evidence="8 9">
    <name type="scientific">Actinoplanes aureus</name>
    <dbReference type="NCBI Taxonomy" id="2792083"/>
    <lineage>
        <taxon>Bacteria</taxon>
        <taxon>Bacillati</taxon>
        <taxon>Actinomycetota</taxon>
        <taxon>Actinomycetes</taxon>
        <taxon>Micromonosporales</taxon>
        <taxon>Micromonosporaceae</taxon>
        <taxon>Actinoplanes</taxon>
    </lineage>
</organism>
<dbReference type="RefSeq" id="WP_196414238.1">
    <property type="nucleotide sequence ID" value="NZ_JADQTO010000005.1"/>
</dbReference>
<accession>A0A931CCN4</accession>
<evidence type="ECO:0000256" key="6">
    <source>
        <dbReference type="SAM" id="Phobius"/>
    </source>
</evidence>
<evidence type="ECO:0000313" key="8">
    <source>
        <dbReference type="EMBL" id="MBG0562465.1"/>
    </source>
</evidence>
<reference evidence="8" key="1">
    <citation type="submission" date="2020-11" db="EMBL/GenBank/DDBJ databases">
        <title>Isolation and identification of active actinomycetes.</title>
        <authorList>
            <person name="Sun X."/>
        </authorList>
    </citation>
    <scope>NUCLEOTIDE SEQUENCE</scope>
    <source>
        <strain evidence="8">NEAU-A11</strain>
    </source>
</reference>
<protein>
    <submittedName>
        <fullName evidence="8">PDGLE domain-containing protein</fullName>
    </submittedName>
</protein>
<evidence type="ECO:0000256" key="5">
    <source>
        <dbReference type="ARBA" id="ARBA00023136"/>
    </source>
</evidence>
<dbReference type="EMBL" id="JADQTO010000005">
    <property type="protein sequence ID" value="MBG0562465.1"/>
    <property type="molecule type" value="Genomic_DNA"/>
</dbReference>
<name>A0A931CCN4_9ACTN</name>
<evidence type="ECO:0000256" key="4">
    <source>
        <dbReference type="ARBA" id="ARBA00022989"/>
    </source>
</evidence>
<dbReference type="AlphaFoldDB" id="A0A931CCN4"/>
<feature type="transmembrane region" description="Helical" evidence="6">
    <location>
        <begin position="99"/>
        <end position="123"/>
    </location>
</feature>
<dbReference type="Proteomes" id="UP000598146">
    <property type="component" value="Unassembled WGS sequence"/>
</dbReference>
<evidence type="ECO:0000313" key="9">
    <source>
        <dbReference type="Proteomes" id="UP000598146"/>
    </source>
</evidence>
<gene>
    <name evidence="8" type="ORF">I4J89_13425</name>
</gene>
<evidence type="ECO:0000256" key="1">
    <source>
        <dbReference type="ARBA" id="ARBA00004236"/>
    </source>
</evidence>
<evidence type="ECO:0000256" key="3">
    <source>
        <dbReference type="ARBA" id="ARBA00022692"/>
    </source>
</evidence>
<comment type="caution">
    <text evidence="8">The sequence shown here is derived from an EMBL/GenBank/DDBJ whole genome shotgun (WGS) entry which is preliminary data.</text>
</comment>
<keyword evidence="4 6" id="KW-1133">Transmembrane helix</keyword>
<keyword evidence="9" id="KW-1185">Reference proteome</keyword>
<dbReference type="InterPro" id="IPR025937">
    <property type="entry name" value="PDGLE_dom"/>
</dbReference>
<feature type="transmembrane region" description="Helical" evidence="6">
    <location>
        <begin position="31"/>
        <end position="53"/>
    </location>
</feature>